<proteinExistence type="predicted"/>
<evidence type="ECO:0000256" key="3">
    <source>
        <dbReference type="ARBA" id="ARBA00022989"/>
    </source>
</evidence>
<evidence type="ECO:0000256" key="4">
    <source>
        <dbReference type="ARBA" id="ARBA00023136"/>
    </source>
</evidence>
<keyword evidence="8" id="KW-1185">Reference proteome</keyword>
<dbReference type="CDD" id="cd00637">
    <property type="entry name" value="7tm_classA_rhodopsin-like"/>
    <property type="match status" value="1"/>
</dbReference>
<dbReference type="Pfam" id="PF10328">
    <property type="entry name" value="7TM_GPCR_Srx"/>
    <property type="match status" value="1"/>
</dbReference>
<evidence type="ECO:0000313" key="8">
    <source>
        <dbReference type="Proteomes" id="UP001432322"/>
    </source>
</evidence>
<dbReference type="GO" id="GO:0016020">
    <property type="term" value="C:membrane"/>
    <property type="evidence" value="ECO:0007669"/>
    <property type="project" value="UniProtKB-SubCell"/>
</dbReference>
<dbReference type="InterPro" id="IPR019430">
    <property type="entry name" value="7TM_GPCR_serpentine_rcpt_Srx"/>
</dbReference>
<feature type="transmembrane region" description="Helical" evidence="5">
    <location>
        <begin position="128"/>
        <end position="147"/>
    </location>
</feature>
<feature type="domain" description="G-protein coupled receptors family 1 profile" evidence="6">
    <location>
        <begin position="27"/>
        <end position="148"/>
    </location>
</feature>
<accession>A0AAV5V4A1</accession>
<dbReference type="PANTHER" id="PTHR23017">
    <property type="entry name" value="SERPENTINE RECEPTOR, CLASS X"/>
    <property type="match status" value="1"/>
</dbReference>
<dbReference type="Gene3D" id="1.20.1070.10">
    <property type="entry name" value="Rhodopsin 7-helix transmembrane proteins"/>
    <property type="match status" value="1"/>
</dbReference>
<feature type="non-terminal residue" evidence="7">
    <location>
        <position position="148"/>
    </location>
</feature>
<evidence type="ECO:0000259" key="6">
    <source>
        <dbReference type="PROSITE" id="PS50262"/>
    </source>
</evidence>
<dbReference type="PROSITE" id="PS50262">
    <property type="entry name" value="G_PROTEIN_RECEP_F1_2"/>
    <property type="match status" value="1"/>
</dbReference>
<keyword evidence="3 5" id="KW-1133">Transmembrane helix</keyword>
<feature type="transmembrane region" description="Helical" evidence="5">
    <location>
        <begin position="12"/>
        <end position="34"/>
    </location>
</feature>
<dbReference type="AlphaFoldDB" id="A0AAV5V4A1"/>
<sequence>MGDFDMGKDYQIAGAILFPMALIGLSCNLGVVFFLNSMPSLNNSFGSLTLSQAIIDSIHQSLFLFYFAPCIYFRSERLYSLSEQFGFTILTAYQICCFSHVCISINRFVAVFFPLTYKILFSKWNTRVMILSYWIIGIAIMTFFLKFG</sequence>
<dbReference type="PANTHER" id="PTHR23017:SF44">
    <property type="entry name" value="G-PROTEIN COUPLED RECEPTORS FAMILY 1 PROFILE DOMAIN-CONTAINING PROTEIN"/>
    <property type="match status" value="1"/>
</dbReference>
<comment type="caution">
    <text evidence="7">The sequence shown here is derived from an EMBL/GenBank/DDBJ whole genome shotgun (WGS) entry which is preliminary data.</text>
</comment>
<gene>
    <name evidence="7" type="ORF">PFISCL1PPCAC_5581</name>
</gene>
<dbReference type="SUPFAM" id="SSF81321">
    <property type="entry name" value="Family A G protein-coupled receptor-like"/>
    <property type="match status" value="1"/>
</dbReference>
<feature type="transmembrane region" description="Helical" evidence="5">
    <location>
        <begin position="54"/>
        <end position="73"/>
    </location>
</feature>
<feature type="transmembrane region" description="Helical" evidence="5">
    <location>
        <begin position="85"/>
        <end position="108"/>
    </location>
</feature>
<keyword evidence="4 5" id="KW-0472">Membrane</keyword>
<protein>
    <recommendedName>
        <fullName evidence="6">G-protein coupled receptors family 1 profile domain-containing protein</fullName>
    </recommendedName>
</protein>
<dbReference type="Proteomes" id="UP001432322">
    <property type="component" value="Unassembled WGS sequence"/>
</dbReference>
<evidence type="ECO:0000256" key="1">
    <source>
        <dbReference type="ARBA" id="ARBA00004370"/>
    </source>
</evidence>
<keyword evidence="2 5" id="KW-0812">Transmembrane</keyword>
<dbReference type="EMBL" id="BTSY01000002">
    <property type="protein sequence ID" value="GMT14284.1"/>
    <property type="molecule type" value="Genomic_DNA"/>
</dbReference>
<comment type="subcellular location">
    <subcellularLocation>
        <location evidence="1">Membrane</location>
    </subcellularLocation>
</comment>
<reference evidence="7" key="1">
    <citation type="submission" date="2023-10" db="EMBL/GenBank/DDBJ databases">
        <title>Genome assembly of Pristionchus species.</title>
        <authorList>
            <person name="Yoshida K."/>
            <person name="Sommer R.J."/>
        </authorList>
    </citation>
    <scope>NUCLEOTIDE SEQUENCE</scope>
    <source>
        <strain evidence="7">RS5133</strain>
    </source>
</reference>
<name>A0AAV5V4A1_9BILA</name>
<evidence type="ECO:0000256" key="5">
    <source>
        <dbReference type="SAM" id="Phobius"/>
    </source>
</evidence>
<dbReference type="InterPro" id="IPR017452">
    <property type="entry name" value="GPCR_Rhodpsn_7TM"/>
</dbReference>
<evidence type="ECO:0000256" key="2">
    <source>
        <dbReference type="ARBA" id="ARBA00022692"/>
    </source>
</evidence>
<organism evidence="7 8">
    <name type="scientific">Pristionchus fissidentatus</name>
    <dbReference type="NCBI Taxonomy" id="1538716"/>
    <lineage>
        <taxon>Eukaryota</taxon>
        <taxon>Metazoa</taxon>
        <taxon>Ecdysozoa</taxon>
        <taxon>Nematoda</taxon>
        <taxon>Chromadorea</taxon>
        <taxon>Rhabditida</taxon>
        <taxon>Rhabditina</taxon>
        <taxon>Diplogasteromorpha</taxon>
        <taxon>Diplogasteroidea</taxon>
        <taxon>Neodiplogasteridae</taxon>
        <taxon>Pristionchus</taxon>
    </lineage>
</organism>
<evidence type="ECO:0000313" key="7">
    <source>
        <dbReference type="EMBL" id="GMT14284.1"/>
    </source>
</evidence>